<reference evidence="2" key="1">
    <citation type="submission" date="2022-11" db="EMBL/GenBank/DDBJ databases">
        <authorList>
            <person name="Petersen C."/>
        </authorList>
    </citation>
    <scope>NUCLEOTIDE SEQUENCE</scope>
    <source>
        <strain evidence="2">IBT 30069</strain>
    </source>
</reference>
<gene>
    <name evidence="2" type="ORF">N7456_010363</name>
</gene>
<name>A0A9W9K707_9EURO</name>
<proteinExistence type="predicted"/>
<dbReference type="Pfam" id="PF12697">
    <property type="entry name" value="Abhydrolase_6"/>
    <property type="match status" value="1"/>
</dbReference>
<evidence type="ECO:0000313" key="2">
    <source>
        <dbReference type="EMBL" id="KAJ5094502.1"/>
    </source>
</evidence>
<dbReference type="InterPro" id="IPR000073">
    <property type="entry name" value="AB_hydrolase_1"/>
</dbReference>
<dbReference type="OrthoDB" id="408373at2759"/>
<dbReference type="Proteomes" id="UP001149165">
    <property type="component" value="Unassembled WGS sequence"/>
</dbReference>
<dbReference type="PANTHER" id="PTHR37017">
    <property type="entry name" value="AB HYDROLASE-1 DOMAIN-CONTAINING PROTEIN-RELATED"/>
    <property type="match status" value="1"/>
</dbReference>
<dbReference type="AlphaFoldDB" id="A0A9W9K707"/>
<comment type="caution">
    <text evidence="2">The sequence shown here is derived from an EMBL/GenBank/DDBJ whole genome shotgun (WGS) entry which is preliminary data.</text>
</comment>
<dbReference type="GO" id="GO:0072330">
    <property type="term" value="P:monocarboxylic acid biosynthetic process"/>
    <property type="evidence" value="ECO:0007669"/>
    <property type="project" value="UniProtKB-ARBA"/>
</dbReference>
<reference evidence="2" key="2">
    <citation type="journal article" date="2023" name="IMA Fungus">
        <title>Comparative genomic study of the Penicillium genus elucidates a diverse pangenome and 15 lateral gene transfer events.</title>
        <authorList>
            <person name="Petersen C."/>
            <person name="Sorensen T."/>
            <person name="Nielsen M.R."/>
            <person name="Sondergaard T.E."/>
            <person name="Sorensen J.L."/>
            <person name="Fitzpatrick D.A."/>
            <person name="Frisvad J.C."/>
            <person name="Nielsen K.L."/>
        </authorList>
    </citation>
    <scope>NUCLEOTIDE SEQUENCE</scope>
    <source>
        <strain evidence="2">IBT 30069</strain>
    </source>
</reference>
<dbReference type="SUPFAM" id="SSF53474">
    <property type="entry name" value="alpha/beta-Hydrolases"/>
    <property type="match status" value="1"/>
</dbReference>
<dbReference type="PANTHER" id="PTHR37017:SF10">
    <property type="entry name" value="AB HYDROLASE-1 DOMAIN-CONTAINING PROTEIN"/>
    <property type="match status" value="1"/>
</dbReference>
<protein>
    <submittedName>
        <fullName evidence="2">Alpha/beta-hydrolase</fullName>
    </submittedName>
</protein>
<keyword evidence="3" id="KW-1185">Reference proteome</keyword>
<dbReference type="InterPro" id="IPR029058">
    <property type="entry name" value="AB_hydrolase_fold"/>
</dbReference>
<accession>A0A9W9K707</accession>
<dbReference type="GO" id="GO:0017000">
    <property type="term" value="P:antibiotic biosynthetic process"/>
    <property type="evidence" value="ECO:0007669"/>
    <property type="project" value="UniProtKB-ARBA"/>
</dbReference>
<organism evidence="2 3">
    <name type="scientific">Penicillium angulare</name>
    <dbReference type="NCBI Taxonomy" id="116970"/>
    <lineage>
        <taxon>Eukaryota</taxon>
        <taxon>Fungi</taxon>
        <taxon>Dikarya</taxon>
        <taxon>Ascomycota</taxon>
        <taxon>Pezizomycotina</taxon>
        <taxon>Eurotiomycetes</taxon>
        <taxon>Eurotiomycetidae</taxon>
        <taxon>Eurotiales</taxon>
        <taxon>Aspergillaceae</taxon>
        <taxon>Penicillium</taxon>
    </lineage>
</organism>
<dbReference type="Gene3D" id="3.40.50.1820">
    <property type="entry name" value="alpha/beta hydrolase"/>
    <property type="match status" value="1"/>
</dbReference>
<sequence>MSTSLPKPEILLIAGSWHTPAQYTKFRTILESKGLTVHIPRLPTISSVQPPTADLTTDTEFIRKYVTELADAGRYVIILMHSTGGQSGTNALKDLGTESRVQKGLPGGVTRLVYISALACVEGETGIDRIKKFGHVDFMPIAFDIAEDYTFISRDPKTLVVGPGLSDEELDAYVKGLERSNGKVMYQPLEYCAWRDIPVSYVYLTADMTVPFVYQKDMVFFLEEQGRSVQTFELETGHCPNITMPEELGEIIERIVDSDTA</sequence>
<dbReference type="EMBL" id="JAPQKH010000006">
    <property type="protein sequence ID" value="KAJ5094502.1"/>
    <property type="molecule type" value="Genomic_DNA"/>
</dbReference>
<feature type="domain" description="AB hydrolase-1" evidence="1">
    <location>
        <begin position="10"/>
        <end position="248"/>
    </location>
</feature>
<dbReference type="InterPro" id="IPR052897">
    <property type="entry name" value="Sec-Metab_Biosynth_Hydrolase"/>
</dbReference>
<evidence type="ECO:0000259" key="1">
    <source>
        <dbReference type="Pfam" id="PF12697"/>
    </source>
</evidence>
<evidence type="ECO:0000313" key="3">
    <source>
        <dbReference type="Proteomes" id="UP001149165"/>
    </source>
</evidence>